<gene>
    <name evidence="1" type="ORF">SOCG_04372</name>
</gene>
<name>S9R906_SCHOY</name>
<protein>
    <submittedName>
        <fullName evidence="1">Phosphatase activator</fullName>
    </submittedName>
</protein>
<dbReference type="GeneID" id="25033336"/>
<accession>S9R906</accession>
<proteinExistence type="predicted"/>
<organism evidence="1 2">
    <name type="scientific">Schizosaccharomyces octosporus (strain yFS286)</name>
    <name type="common">Fission yeast</name>
    <name type="synonym">Octosporomyces octosporus</name>
    <dbReference type="NCBI Taxonomy" id="483514"/>
    <lineage>
        <taxon>Eukaryota</taxon>
        <taxon>Fungi</taxon>
        <taxon>Dikarya</taxon>
        <taxon>Ascomycota</taxon>
        <taxon>Taphrinomycotina</taxon>
        <taxon>Schizosaccharomycetes</taxon>
        <taxon>Schizosaccharomycetales</taxon>
        <taxon>Schizosaccharomycetaceae</taxon>
        <taxon>Schizosaccharomyces</taxon>
    </lineage>
</organism>
<dbReference type="VEuPathDB" id="FungiDB:SOCG_04372"/>
<evidence type="ECO:0000313" key="1">
    <source>
        <dbReference type="EMBL" id="EPX70584.1"/>
    </source>
</evidence>
<sequence length="239" mass="27628">MAVPIDRINTKDILIDEVTNLLNSFPVHIYFNIRGKLLMIDRSELLYLPHCLLGMLFIHGFRPLLQNEGSTPQRCLKCHLIDPAACTWLLNLYLRLFLKNSNYSPWKIKEDPLKDTKFVLLLVEFCDIYIISEKVHQGVNSNVKEKLLDLYYKDNNIFETSPNSLFLGNKKERSAFVQLLNKCGISKGENWSQRVKEPKRMSLSSYHVTTLCSTAKNAGLCQTLLQFWRKPGVWHAILA</sequence>
<evidence type="ECO:0000313" key="2">
    <source>
        <dbReference type="Proteomes" id="UP000016088"/>
    </source>
</evidence>
<dbReference type="Proteomes" id="UP000016088">
    <property type="component" value="Unassembled WGS sequence"/>
</dbReference>
<dbReference type="HOGENOM" id="CLU_1050351_0_0_1"/>
<dbReference type="AlphaFoldDB" id="S9R906"/>
<dbReference type="OMA" id="VEFCDIY"/>
<dbReference type="EMBL" id="KE503208">
    <property type="protein sequence ID" value="EPX70584.1"/>
    <property type="molecule type" value="Genomic_DNA"/>
</dbReference>
<dbReference type="RefSeq" id="XP_013020668.1">
    <property type="nucleotide sequence ID" value="XM_013165214.1"/>
</dbReference>
<keyword evidence="2" id="KW-1185">Reference proteome</keyword>
<dbReference type="OrthoDB" id="9451547at2759"/>
<reference evidence="1 2" key="1">
    <citation type="journal article" date="2011" name="Science">
        <title>Comparative functional genomics of the fission yeasts.</title>
        <authorList>
            <person name="Rhind N."/>
            <person name="Chen Z."/>
            <person name="Yassour M."/>
            <person name="Thompson D.A."/>
            <person name="Haas B.J."/>
            <person name="Habib N."/>
            <person name="Wapinski I."/>
            <person name="Roy S."/>
            <person name="Lin M.F."/>
            <person name="Heiman D.I."/>
            <person name="Young S.K."/>
            <person name="Furuya K."/>
            <person name="Guo Y."/>
            <person name="Pidoux A."/>
            <person name="Chen H.M."/>
            <person name="Robbertse B."/>
            <person name="Goldberg J.M."/>
            <person name="Aoki K."/>
            <person name="Bayne E.H."/>
            <person name="Berlin A.M."/>
            <person name="Desjardins C.A."/>
            <person name="Dobbs E."/>
            <person name="Dukaj L."/>
            <person name="Fan L."/>
            <person name="FitzGerald M.G."/>
            <person name="French C."/>
            <person name="Gujja S."/>
            <person name="Hansen K."/>
            <person name="Keifenheim D."/>
            <person name="Levin J.Z."/>
            <person name="Mosher R.A."/>
            <person name="Mueller C.A."/>
            <person name="Pfiffner J."/>
            <person name="Priest M."/>
            <person name="Russ C."/>
            <person name="Smialowska A."/>
            <person name="Swoboda P."/>
            <person name="Sykes S.M."/>
            <person name="Vaughn M."/>
            <person name="Vengrova S."/>
            <person name="Yoder R."/>
            <person name="Zeng Q."/>
            <person name="Allshire R."/>
            <person name="Baulcombe D."/>
            <person name="Birren B.W."/>
            <person name="Brown W."/>
            <person name="Ekwall K."/>
            <person name="Kellis M."/>
            <person name="Leatherwood J."/>
            <person name="Levin H."/>
            <person name="Margalit H."/>
            <person name="Martienssen R."/>
            <person name="Nieduszynski C.A."/>
            <person name="Spatafora J.W."/>
            <person name="Friedman N."/>
            <person name="Dalgaard J.Z."/>
            <person name="Baumann P."/>
            <person name="Niki H."/>
            <person name="Regev A."/>
            <person name="Nusbaum C."/>
        </authorList>
    </citation>
    <scope>NUCLEOTIDE SEQUENCE [LARGE SCALE GENOMIC DNA]</scope>
    <source>
        <strain evidence="2">yFS286</strain>
    </source>
</reference>